<dbReference type="InterPro" id="IPR052343">
    <property type="entry name" value="Retrotransposon-Effector_Assoc"/>
</dbReference>
<name>A0AAW1VGH7_RUBAR</name>
<sequence>MDTIITVRSDGTVVRPSWFYGPPYCTDKADFWESVKHLNNNDSCPWICVGDFNEILNCSEKEGVVSLIGIVLLFYAVSWIVMPRLILAFVVKSLSACRDALVSWSKEKFPNCKKTIDVITFELASVQACNIIDRIKETELCFELSRLWDLEEIFWKQRSRLNWLREGSWEWGPTLENIHGVITPKQNLALISPFTSEEIKEAAQQLGSLKAPGPDGFPVLFYQSFWNIVAPTVNHAAHHFYSSNPSMVNLNRTNITLIPKVPNPDFVSQFRPISLCNNSYQIISKILANRLKPLLPSLISEPQNAFVPGR</sequence>
<dbReference type="PANTHER" id="PTHR46890:SF48">
    <property type="entry name" value="RNA-DIRECTED DNA POLYMERASE"/>
    <property type="match status" value="1"/>
</dbReference>
<proteinExistence type="predicted"/>
<evidence type="ECO:0000313" key="3">
    <source>
        <dbReference type="Proteomes" id="UP001457282"/>
    </source>
</evidence>
<accession>A0AAW1VGH7</accession>
<dbReference type="SUPFAM" id="SSF56219">
    <property type="entry name" value="DNase I-like"/>
    <property type="match status" value="1"/>
</dbReference>
<dbReference type="AlphaFoldDB" id="A0AAW1VGH7"/>
<evidence type="ECO:0008006" key="4">
    <source>
        <dbReference type="Google" id="ProtNLM"/>
    </source>
</evidence>
<evidence type="ECO:0000256" key="1">
    <source>
        <dbReference type="SAM" id="Phobius"/>
    </source>
</evidence>
<dbReference type="EMBL" id="JBEDUW010000341">
    <property type="protein sequence ID" value="KAK9901016.1"/>
    <property type="molecule type" value="Genomic_DNA"/>
</dbReference>
<evidence type="ECO:0000313" key="2">
    <source>
        <dbReference type="EMBL" id="KAK9901016.1"/>
    </source>
</evidence>
<dbReference type="Proteomes" id="UP001457282">
    <property type="component" value="Unassembled WGS sequence"/>
</dbReference>
<reference evidence="2 3" key="1">
    <citation type="journal article" date="2023" name="G3 (Bethesda)">
        <title>A chromosome-length genome assembly and annotation of blackberry (Rubus argutus, cv. 'Hillquist').</title>
        <authorList>
            <person name="Bruna T."/>
            <person name="Aryal R."/>
            <person name="Dudchenko O."/>
            <person name="Sargent D.J."/>
            <person name="Mead D."/>
            <person name="Buti M."/>
            <person name="Cavallini A."/>
            <person name="Hytonen T."/>
            <person name="Andres J."/>
            <person name="Pham M."/>
            <person name="Weisz D."/>
            <person name="Mascagni F."/>
            <person name="Usai G."/>
            <person name="Natali L."/>
            <person name="Bassil N."/>
            <person name="Fernandez G.E."/>
            <person name="Lomsadze A."/>
            <person name="Armour M."/>
            <person name="Olukolu B."/>
            <person name="Poorten T."/>
            <person name="Britton C."/>
            <person name="Davik J."/>
            <person name="Ashrafi H."/>
            <person name="Aiden E.L."/>
            <person name="Borodovsky M."/>
            <person name="Worthington M."/>
        </authorList>
    </citation>
    <scope>NUCLEOTIDE SEQUENCE [LARGE SCALE GENOMIC DNA]</scope>
    <source>
        <strain evidence="2">PI 553951</strain>
    </source>
</reference>
<keyword evidence="1" id="KW-0812">Transmembrane</keyword>
<feature type="transmembrane region" description="Helical" evidence="1">
    <location>
        <begin position="63"/>
        <end position="82"/>
    </location>
</feature>
<organism evidence="2 3">
    <name type="scientific">Rubus argutus</name>
    <name type="common">Southern blackberry</name>
    <dbReference type="NCBI Taxonomy" id="59490"/>
    <lineage>
        <taxon>Eukaryota</taxon>
        <taxon>Viridiplantae</taxon>
        <taxon>Streptophyta</taxon>
        <taxon>Embryophyta</taxon>
        <taxon>Tracheophyta</taxon>
        <taxon>Spermatophyta</taxon>
        <taxon>Magnoliopsida</taxon>
        <taxon>eudicotyledons</taxon>
        <taxon>Gunneridae</taxon>
        <taxon>Pentapetalae</taxon>
        <taxon>rosids</taxon>
        <taxon>fabids</taxon>
        <taxon>Rosales</taxon>
        <taxon>Rosaceae</taxon>
        <taxon>Rosoideae</taxon>
        <taxon>Rosoideae incertae sedis</taxon>
        <taxon>Rubus</taxon>
    </lineage>
</organism>
<keyword evidence="1" id="KW-1133">Transmembrane helix</keyword>
<dbReference type="PANTHER" id="PTHR46890">
    <property type="entry name" value="NON-LTR RETROLELEMENT REVERSE TRANSCRIPTASE-LIKE PROTEIN-RELATED"/>
    <property type="match status" value="1"/>
</dbReference>
<gene>
    <name evidence="2" type="ORF">M0R45_002309</name>
</gene>
<comment type="caution">
    <text evidence="2">The sequence shown here is derived from an EMBL/GenBank/DDBJ whole genome shotgun (WGS) entry which is preliminary data.</text>
</comment>
<keyword evidence="3" id="KW-1185">Reference proteome</keyword>
<dbReference type="InterPro" id="IPR036691">
    <property type="entry name" value="Endo/exonu/phosph_ase_sf"/>
</dbReference>
<keyword evidence="1" id="KW-0472">Membrane</keyword>
<protein>
    <recommendedName>
        <fullName evidence="4">Reverse transcriptase</fullName>
    </recommendedName>
</protein>